<comment type="catalytic activity">
    <reaction evidence="9 10">
        <text>(R)-pantoate + NADP(+) = 2-dehydropantoate + NADPH + H(+)</text>
        <dbReference type="Rhea" id="RHEA:16233"/>
        <dbReference type="ChEBI" id="CHEBI:11561"/>
        <dbReference type="ChEBI" id="CHEBI:15378"/>
        <dbReference type="ChEBI" id="CHEBI:15980"/>
        <dbReference type="ChEBI" id="CHEBI:57783"/>
        <dbReference type="ChEBI" id="CHEBI:58349"/>
        <dbReference type="EC" id="1.1.1.169"/>
    </reaction>
</comment>
<keyword evidence="6 10" id="KW-0521">NADP</keyword>
<dbReference type="Pfam" id="PF02558">
    <property type="entry name" value="ApbA"/>
    <property type="match status" value="1"/>
</dbReference>
<evidence type="ECO:0000313" key="13">
    <source>
        <dbReference type="EMBL" id="MEE1673877.1"/>
    </source>
</evidence>
<dbReference type="InterPro" id="IPR013332">
    <property type="entry name" value="KPR_N"/>
</dbReference>
<gene>
    <name evidence="13" type="ORF">SNR37_003304</name>
</gene>
<dbReference type="Gene3D" id="1.10.1040.10">
    <property type="entry name" value="N-(1-d-carboxylethyl)-l-norvaline Dehydrogenase, domain 2"/>
    <property type="match status" value="1"/>
</dbReference>
<dbReference type="PANTHER" id="PTHR43765">
    <property type="entry name" value="2-DEHYDROPANTOATE 2-REDUCTASE-RELATED"/>
    <property type="match status" value="1"/>
</dbReference>
<evidence type="ECO:0000256" key="7">
    <source>
        <dbReference type="ARBA" id="ARBA00023002"/>
    </source>
</evidence>
<feature type="domain" description="Ketopantoate reductase N-terminal" evidence="11">
    <location>
        <begin position="4"/>
        <end position="152"/>
    </location>
</feature>
<evidence type="ECO:0000256" key="8">
    <source>
        <dbReference type="ARBA" id="ARBA00032024"/>
    </source>
</evidence>
<proteinExistence type="inferred from homology"/>
<dbReference type="InterPro" id="IPR036291">
    <property type="entry name" value="NAD(P)-bd_dom_sf"/>
</dbReference>
<dbReference type="GO" id="GO:0008677">
    <property type="term" value="F:2-dehydropantoate 2-reductase activity"/>
    <property type="evidence" value="ECO:0007669"/>
    <property type="project" value="UniProtKB-EC"/>
</dbReference>
<reference evidence="14" key="1">
    <citation type="submission" date="2023-07" db="EMBL/GenBank/DDBJ databases">
        <title>Draft genome sequence of Agarivorans aestuarii strain ZMCS4, a CAZymes producing bacteria isolated from the marine brown algae Clodostephus spongiosus.</title>
        <authorList>
            <person name="Lorente B."/>
            <person name="Cabral C."/>
            <person name="Frias J."/>
            <person name="Faria J."/>
            <person name="Toubarro D."/>
        </authorList>
    </citation>
    <scope>NUCLEOTIDE SEQUENCE [LARGE SCALE GENOMIC DNA]</scope>
    <source>
        <strain evidence="14">ZMCS4</strain>
    </source>
</reference>
<evidence type="ECO:0000259" key="11">
    <source>
        <dbReference type="Pfam" id="PF02558"/>
    </source>
</evidence>
<evidence type="ECO:0000259" key="12">
    <source>
        <dbReference type="Pfam" id="PF08546"/>
    </source>
</evidence>
<feature type="domain" description="Ketopantoate reductase C-terminal" evidence="12">
    <location>
        <begin position="177"/>
        <end position="299"/>
    </location>
</feature>
<dbReference type="InterPro" id="IPR013328">
    <property type="entry name" value="6PGD_dom2"/>
</dbReference>
<evidence type="ECO:0000256" key="5">
    <source>
        <dbReference type="ARBA" id="ARBA00022655"/>
    </source>
</evidence>
<comment type="function">
    <text evidence="10">Catalyzes the NADPH-dependent reduction of ketopantoate into pantoic acid.</text>
</comment>
<keyword evidence="7 10" id="KW-0560">Oxidoreductase</keyword>
<dbReference type="RefSeq" id="WP_329775108.1">
    <property type="nucleotide sequence ID" value="NZ_JAYDYW010000006.1"/>
</dbReference>
<name>A0ABU7G3P3_9ALTE</name>
<evidence type="ECO:0000256" key="9">
    <source>
        <dbReference type="ARBA" id="ARBA00048793"/>
    </source>
</evidence>
<keyword evidence="14" id="KW-1185">Reference proteome</keyword>
<dbReference type="InterPro" id="IPR050838">
    <property type="entry name" value="Ketopantoate_reductase"/>
</dbReference>
<comment type="similarity">
    <text evidence="2 10">Belongs to the ketopantoate reductase family.</text>
</comment>
<comment type="caution">
    <text evidence="13">The sequence shown here is derived from an EMBL/GenBank/DDBJ whole genome shotgun (WGS) entry which is preliminary data.</text>
</comment>
<dbReference type="InterPro" id="IPR003710">
    <property type="entry name" value="ApbA"/>
</dbReference>
<dbReference type="PANTHER" id="PTHR43765:SF2">
    <property type="entry name" value="2-DEHYDROPANTOATE 2-REDUCTASE"/>
    <property type="match status" value="1"/>
</dbReference>
<keyword evidence="5 10" id="KW-0566">Pantothenate biosynthesis</keyword>
<evidence type="ECO:0000256" key="6">
    <source>
        <dbReference type="ARBA" id="ARBA00022857"/>
    </source>
</evidence>
<reference evidence="13 14" key="2">
    <citation type="submission" date="2023-12" db="EMBL/GenBank/DDBJ databases">
        <authorList>
            <consortium name="Cladostephus spongiosus"/>
            <person name="Lorente B."/>
            <person name="Cabral C."/>
            <person name="Frias J."/>
            <person name="Faria J."/>
            <person name="Toubarro D."/>
        </authorList>
    </citation>
    <scope>NUCLEOTIDE SEQUENCE [LARGE SCALE GENOMIC DNA]</scope>
    <source>
        <strain evidence="13 14">ZMCS4</strain>
    </source>
</reference>
<protein>
    <recommendedName>
        <fullName evidence="4 10">2-dehydropantoate 2-reductase</fullName>
        <ecNumber evidence="3 10">1.1.1.169</ecNumber>
    </recommendedName>
    <alternativeName>
        <fullName evidence="8 10">Ketopantoate reductase</fullName>
    </alternativeName>
</protein>
<sequence length="304" mass="33664">MYDYAIIGAGAVGGLFASLLSQNKQQLCFVDSRLSQTSLLELQVDSIEHGLIFNKFKLYNRLPVCRSLLVCVKAHQVNSALSSLVIPSNCKLMLVVNGMGSHQEILEKLLPQQLYLASNTHGALIQEKVEEKANIQLKLKHTGLGQLIVGPYLKNAAKPKDLIKLEQTLPSANWQSNIYPSLWRKLAINCCINPLTALHNCRNGELLSAEFQPAISALCQEVSQVAASEQIKLSAEELQQTVLQVASSTANNFSSMQQDIHHQRASEISYINGYVVKQAAKHGIACPHNQHLLQQIQRLEKHND</sequence>
<evidence type="ECO:0000256" key="10">
    <source>
        <dbReference type="RuleBase" id="RU362068"/>
    </source>
</evidence>
<evidence type="ECO:0000256" key="3">
    <source>
        <dbReference type="ARBA" id="ARBA00013014"/>
    </source>
</evidence>
<dbReference type="Pfam" id="PF08546">
    <property type="entry name" value="ApbA_C"/>
    <property type="match status" value="1"/>
</dbReference>
<evidence type="ECO:0000256" key="2">
    <source>
        <dbReference type="ARBA" id="ARBA00007870"/>
    </source>
</evidence>
<organism evidence="13 14">
    <name type="scientific">Agarivorans aestuarii</name>
    <dbReference type="NCBI Taxonomy" id="1563703"/>
    <lineage>
        <taxon>Bacteria</taxon>
        <taxon>Pseudomonadati</taxon>
        <taxon>Pseudomonadota</taxon>
        <taxon>Gammaproteobacteria</taxon>
        <taxon>Alteromonadales</taxon>
        <taxon>Alteromonadaceae</taxon>
        <taxon>Agarivorans</taxon>
    </lineage>
</organism>
<dbReference type="Gene3D" id="3.40.50.720">
    <property type="entry name" value="NAD(P)-binding Rossmann-like Domain"/>
    <property type="match status" value="1"/>
</dbReference>
<dbReference type="NCBIfam" id="TIGR00745">
    <property type="entry name" value="apbA_panE"/>
    <property type="match status" value="1"/>
</dbReference>
<dbReference type="InterPro" id="IPR008927">
    <property type="entry name" value="6-PGluconate_DH-like_C_sf"/>
</dbReference>
<dbReference type="InterPro" id="IPR013752">
    <property type="entry name" value="KPA_reductase"/>
</dbReference>
<dbReference type="EC" id="1.1.1.169" evidence="3 10"/>
<dbReference type="Proteomes" id="UP001310248">
    <property type="component" value="Unassembled WGS sequence"/>
</dbReference>
<comment type="pathway">
    <text evidence="1 10">Cofactor biosynthesis; (R)-pantothenate biosynthesis; (R)-pantoate from 3-methyl-2-oxobutanoate: step 2/2.</text>
</comment>
<dbReference type="SUPFAM" id="SSF51735">
    <property type="entry name" value="NAD(P)-binding Rossmann-fold domains"/>
    <property type="match status" value="1"/>
</dbReference>
<dbReference type="SUPFAM" id="SSF48179">
    <property type="entry name" value="6-phosphogluconate dehydrogenase C-terminal domain-like"/>
    <property type="match status" value="1"/>
</dbReference>
<accession>A0ABU7G3P3</accession>
<evidence type="ECO:0000313" key="14">
    <source>
        <dbReference type="Proteomes" id="UP001310248"/>
    </source>
</evidence>
<evidence type="ECO:0000256" key="1">
    <source>
        <dbReference type="ARBA" id="ARBA00004994"/>
    </source>
</evidence>
<dbReference type="EMBL" id="JAYDYW010000006">
    <property type="protein sequence ID" value="MEE1673877.1"/>
    <property type="molecule type" value="Genomic_DNA"/>
</dbReference>
<evidence type="ECO:0000256" key="4">
    <source>
        <dbReference type="ARBA" id="ARBA00019465"/>
    </source>
</evidence>